<dbReference type="InterPro" id="IPR014729">
    <property type="entry name" value="Rossmann-like_a/b/a_fold"/>
</dbReference>
<evidence type="ECO:0000313" key="12">
    <source>
        <dbReference type="Proteomes" id="UP000410492"/>
    </source>
</evidence>
<feature type="domain" description="Diphthamide synthase" evidence="10">
    <location>
        <begin position="1"/>
        <end position="125"/>
    </location>
</feature>
<evidence type="ECO:0000259" key="10">
    <source>
        <dbReference type="Pfam" id="PF01902"/>
    </source>
</evidence>
<evidence type="ECO:0000256" key="9">
    <source>
        <dbReference type="ARBA" id="ARBA00048108"/>
    </source>
</evidence>
<protein>
    <recommendedName>
        <fullName evidence="4">Diphthine--ammonia ligase</fullName>
        <ecNumber evidence="3">6.3.1.14</ecNumber>
    </recommendedName>
    <alternativeName>
        <fullName evidence="6">ATP-binding domain-containing protein 4</fullName>
    </alternativeName>
    <alternativeName>
        <fullName evidence="5">Diphthamide synthase</fullName>
    </alternativeName>
    <alternativeName>
        <fullName evidence="7">Diphthamide synthetase</fullName>
    </alternativeName>
    <alternativeName>
        <fullName evidence="8">Protein DPH6 homolog</fullName>
    </alternativeName>
</protein>
<dbReference type="Gene3D" id="3.40.50.620">
    <property type="entry name" value="HUPs"/>
    <property type="match status" value="1"/>
</dbReference>
<dbReference type="InterPro" id="IPR030662">
    <property type="entry name" value="DPH6/MJ0570"/>
</dbReference>
<comment type="pathway">
    <text evidence="1">Protein modification; peptidyl-diphthamide biosynthesis.</text>
</comment>
<evidence type="ECO:0000313" key="11">
    <source>
        <dbReference type="EMBL" id="VEN39795.1"/>
    </source>
</evidence>
<evidence type="ECO:0000256" key="3">
    <source>
        <dbReference type="ARBA" id="ARBA00012089"/>
    </source>
</evidence>
<dbReference type="CDD" id="cd01994">
    <property type="entry name" value="AANH_PF0828-like"/>
    <property type="match status" value="1"/>
</dbReference>
<dbReference type="OrthoDB" id="686384at2759"/>
<reference evidence="11 12" key="1">
    <citation type="submission" date="2019-01" db="EMBL/GenBank/DDBJ databases">
        <authorList>
            <person name="Sayadi A."/>
        </authorList>
    </citation>
    <scope>NUCLEOTIDE SEQUENCE [LARGE SCALE GENOMIC DNA]</scope>
</reference>
<evidence type="ECO:0000256" key="7">
    <source>
        <dbReference type="ARBA" id="ARBA00031552"/>
    </source>
</evidence>
<evidence type="ECO:0000256" key="6">
    <source>
        <dbReference type="ARBA" id="ARBA00031202"/>
    </source>
</evidence>
<sequence length="125" mass="13889">MKVVAMISGGKDSTFNMMQCIAAGHQIVALANLIPHSKMEIDSFMYQSVGHEAIDLIAAAMDLPLYKKETMGISNIKEKTYEPTENDEVEDLFSLLEQIKGEMDIEGVSVGAIFSDYQRIRVENV</sequence>
<comment type="catalytic activity">
    <reaction evidence="9">
        <text>diphthine-[translation elongation factor 2] + NH4(+) + ATP = diphthamide-[translation elongation factor 2] + AMP + diphosphate + H(+)</text>
        <dbReference type="Rhea" id="RHEA:19753"/>
        <dbReference type="Rhea" id="RHEA-COMP:10172"/>
        <dbReference type="Rhea" id="RHEA-COMP:10174"/>
        <dbReference type="ChEBI" id="CHEBI:15378"/>
        <dbReference type="ChEBI" id="CHEBI:16692"/>
        <dbReference type="ChEBI" id="CHEBI:28938"/>
        <dbReference type="ChEBI" id="CHEBI:30616"/>
        <dbReference type="ChEBI" id="CHEBI:33019"/>
        <dbReference type="ChEBI" id="CHEBI:82696"/>
        <dbReference type="ChEBI" id="CHEBI:456215"/>
        <dbReference type="EC" id="6.3.1.14"/>
    </reaction>
</comment>
<keyword evidence="12" id="KW-1185">Reference proteome</keyword>
<dbReference type="SUPFAM" id="SSF52402">
    <property type="entry name" value="Adenine nucleotide alpha hydrolases-like"/>
    <property type="match status" value="1"/>
</dbReference>
<name>A0A653BVY0_CALMS</name>
<organism evidence="11 12">
    <name type="scientific">Callosobruchus maculatus</name>
    <name type="common">Southern cowpea weevil</name>
    <name type="synonym">Pulse bruchid</name>
    <dbReference type="NCBI Taxonomy" id="64391"/>
    <lineage>
        <taxon>Eukaryota</taxon>
        <taxon>Metazoa</taxon>
        <taxon>Ecdysozoa</taxon>
        <taxon>Arthropoda</taxon>
        <taxon>Hexapoda</taxon>
        <taxon>Insecta</taxon>
        <taxon>Pterygota</taxon>
        <taxon>Neoptera</taxon>
        <taxon>Endopterygota</taxon>
        <taxon>Coleoptera</taxon>
        <taxon>Polyphaga</taxon>
        <taxon>Cucujiformia</taxon>
        <taxon>Chrysomeloidea</taxon>
        <taxon>Chrysomelidae</taxon>
        <taxon>Bruchinae</taxon>
        <taxon>Bruchini</taxon>
        <taxon>Callosobruchus</taxon>
    </lineage>
</organism>
<dbReference type="GO" id="GO:0017178">
    <property type="term" value="F:diphthine-ammonia ligase activity"/>
    <property type="evidence" value="ECO:0007669"/>
    <property type="project" value="UniProtKB-EC"/>
</dbReference>
<dbReference type="InterPro" id="IPR002761">
    <property type="entry name" value="Diphthami_syn_dom"/>
</dbReference>
<evidence type="ECO:0000256" key="4">
    <source>
        <dbReference type="ARBA" id="ARBA00018426"/>
    </source>
</evidence>
<dbReference type="Pfam" id="PF01902">
    <property type="entry name" value="Diphthami_syn_2"/>
    <property type="match status" value="1"/>
</dbReference>
<accession>A0A653BVY0</accession>
<dbReference type="AlphaFoldDB" id="A0A653BVY0"/>
<dbReference type="PANTHER" id="PTHR12196">
    <property type="entry name" value="DOMAIN OF UNKNOWN FUNCTION 71 DUF71 -CONTAINING PROTEIN"/>
    <property type="match status" value="1"/>
</dbReference>
<dbReference type="Proteomes" id="UP000410492">
    <property type="component" value="Unassembled WGS sequence"/>
</dbReference>
<dbReference type="EC" id="6.3.1.14" evidence="3"/>
<evidence type="ECO:0000256" key="5">
    <source>
        <dbReference type="ARBA" id="ARBA00029814"/>
    </source>
</evidence>
<evidence type="ECO:0000256" key="2">
    <source>
        <dbReference type="ARBA" id="ARBA00008496"/>
    </source>
</evidence>
<comment type="similarity">
    <text evidence="2">Belongs to the Diphthine--ammonia ligase family.</text>
</comment>
<dbReference type="PANTHER" id="PTHR12196:SF2">
    <property type="entry name" value="DIPHTHINE--AMMONIA LIGASE"/>
    <property type="match status" value="1"/>
</dbReference>
<dbReference type="EMBL" id="CAACVG010005941">
    <property type="protein sequence ID" value="VEN39795.1"/>
    <property type="molecule type" value="Genomic_DNA"/>
</dbReference>
<proteinExistence type="inferred from homology"/>
<dbReference type="UniPathway" id="UPA00559"/>
<evidence type="ECO:0000256" key="1">
    <source>
        <dbReference type="ARBA" id="ARBA00005156"/>
    </source>
</evidence>
<gene>
    <name evidence="11" type="ORF">CALMAC_LOCUS4181</name>
</gene>
<dbReference type="GO" id="GO:0017183">
    <property type="term" value="P:protein histidyl modification to diphthamide"/>
    <property type="evidence" value="ECO:0007669"/>
    <property type="project" value="UniProtKB-UniPathway"/>
</dbReference>
<evidence type="ECO:0000256" key="8">
    <source>
        <dbReference type="ARBA" id="ARBA00032849"/>
    </source>
</evidence>
<dbReference type="FunFam" id="3.40.50.620:FF:000145">
    <property type="entry name" value="ATP-binding domain containing protein"/>
    <property type="match status" value="1"/>
</dbReference>